<feature type="transmembrane region" description="Helical" evidence="1">
    <location>
        <begin position="207"/>
        <end position="223"/>
    </location>
</feature>
<dbReference type="Proteomes" id="UP001172082">
    <property type="component" value="Unassembled WGS sequence"/>
</dbReference>
<name>A0ABT8KK53_9BACT</name>
<evidence type="ECO:0008006" key="4">
    <source>
        <dbReference type="Google" id="ProtNLM"/>
    </source>
</evidence>
<keyword evidence="1" id="KW-1133">Transmembrane helix</keyword>
<evidence type="ECO:0000256" key="1">
    <source>
        <dbReference type="SAM" id="Phobius"/>
    </source>
</evidence>
<feature type="transmembrane region" description="Helical" evidence="1">
    <location>
        <begin position="323"/>
        <end position="349"/>
    </location>
</feature>
<comment type="caution">
    <text evidence="2">The sequence shown here is derived from an EMBL/GenBank/DDBJ whole genome shotgun (WGS) entry which is preliminary data.</text>
</comment>
<evidence type="ECO:0000313" key="2">
    <source>
        <dbReference type="EMBL" id="MDN5200618.1"/>
    </source>
</evidence>
<keyword evidence="1" id="KW-0812">Transmembrane</keyword>
<gene>
    <name evidence="2" type="ORF">QQ008_04575</name>
</gene>
<feature type="transmembrane region" description="Helical" evidence="1">
    <location>
        <begin position="111"/>
        <end position="128"/>
    </location>
</feature>
<sequence length="373" mass="44459">MNKRLILYFGLVLSFLMVNLLYFFYLRSQIEEIYIGRSNTWFSQLIETVYPRFEVEKKRFDLDFFKYKADQVVIRFNVIVSVIIGLFLLAKRSKKLDQFWQGFIARQHADILIIIFYCGVLFYCHQWWMDIDVFINRSVFYKPILLFSILHISFPPEWILQVAYVMIIFASLMIIFNIKPFPFSVLGTIAFIFFQGFYYSFEKIDHLYTTLTYVMLVMPFLVLERNRGKEYIGKWPVTLIQLCIALAYLFSGLEKLFTSGFGWASKETFRHYIYLHQAPIGLTIAESDFLSSLLPKLALLFQLSFFLILFLHRRRWIFLVPGILFHMGTVFLLNIGAIFTPWIFVYIFFVDWGILQTKFKKIYSGSIFSERHQ</sequence>
<dbReference type="RefSeq" id="WP_346750640.1">
    <property type="nucleotide sequence ID" value="NZ_JAUJEA010000001.1"/>
</dbReference>
<accession>A0ABT8KK53</accession>
<protein>
    <recommendedName>
        <fullName evidence="4">HTTM domain-containing protein</fullName>
    </recommendedName>
</protein>
<feature type="transmembrane region" description="Helical" evidence="1">
    <location>
        <begin position="5"/>
        <end position="25"/>
    </location>
</feature>
<organism evidence="2 3">
    <name type="scientific">Splendidivirga corallicola</name>
    <dbReference type="NCBI Taxonomy" id="3051826"/>
    <lineage>
        <taxon>Bacteria</taxon>
        <taxon>Pseudomonadati</taxon>
        <taxon>Bacteroidota</taxon>
        <taxon>Cytophagia</taxon>
        <taxon>Cytophagales</taxon>
        <taxon>Splendidivirgaceae</taxon>
        <taxon>Splendidivirga</taxon>
    </lineage>
</organism>
<proteinExistence type="predicted"/>
<feature type="transmembrane region" description="Helical" evidence="1">
    <location>
        <begin position="293"/>
        <end position="311"/>
    </location>
</feature>
<feature type="transmembrane region" description="Helical" evidence="1">
    <location>
        <begin position="72"/>
        <end position="90"/>
    </location>
</feature>
<feature type="transmembrane region" description="Helical" evidence="1">
    <location>
        <begin position="235"/>
        <end position="253"/>
    </location>
</feature>
<evidence type="ECO:0000313" key="3">
    <source>
        <dbReference type="Proteomes" id="UP001172082"/>
    </source>
</evidence>
<keyword evidence="1" id="KW-0472">Membrane</keyword>
<feature type="transmembrane region" description="Helical" evidence="1">
    <location>
        <begin position="183"/>
        <end position="201"/>
    </location>
</feature>
<dbReference type="EMBL" id="JAUJEA010000001">
    <property type="protein sequence ID" value="MDN5200618.1"/>
    <property type="molecule type" value="Genomic_DNA"/>
</dbReference>
<reference evidence="2" key="1">
    <citation type="submission" date="2023-06" db="EMBL/GenBank/DDBJ databases">
        <title>Genomic of Parafulvivirga corallium.</title>
        <authorList>
            <person name="Wang G."/>
        </authorList>
    </citation>
    <scope>NUCLEOTIDE SEQUENCE</scope>
    <source>
        <strain evidence="2">BMA10</strain>
    </source>
</reference>
<keyword evidence="3" id="KW-1185">Reference proteome</keyword>